<keyword evidence="2" id="KW-0786">Thiamine pyrophosphate</keyword>
<dbReference type="CDD" id="cd07035">
    <property type="entry name" value="TPP_PYR_POX_like"/>
    <property type="match status" value="1"/>
</dbReference>
<keyword evidence="1" id="KW-0479">Metal-binding</keyword>
<reference evidence="8" key="1">
    <citation type="submission" date="2020-01" db="EMBL/GenBank/DDBJ databases">
        <title>Development of genomics and gene disruption for Polysphondylium violaceum indicates a role for the polyketide synthase stlB in stalk morphogenesis.</title>
        <authorList>
            <person name="Narita B."/>
            <person name="Kawabe Y."/>
            <person name="Kin K."/>
            <person name="Saito T."/>
            <person name="Gibbs R."/>
            <person name="Kuspa A."/>
            <person name="Muzny D."/>
            <person name="Queller D."/>
            <person name="Richards S."/>
            <person name="Strassman J."/>
            <person name="Sucgang R."/>
            <person name="Worley K."/>
            <person name="Schaap P."/>
        </authorList>
    </citation>
    <scope>NUCLEOTIDE SEQUENCE</scope>
    <source>
        <strain evidence="8">QSvi11</strain>
    </source>
</reference>
<dbReference type="Pfam" id="PF02776">
    <property type="entry name" value="TPP_enzyme_N"/>
    <property type="match status" value="1"/>
</dbReference>
<feature type="domain" description="Thiamine pyrophosphate enzyme TPP-binding" evidence="6">
    <location>
        <begin position="521"/>
        <end position="672"/>
    </location>
</feature>
<dbReference type="AlphaFoldDB" id="A0A8J4PSE8"/>
<evidence type="ECO:0000256" key="1">
    <source>
        <dbReference type="ARBA" id="ARBA00022723"/>
    </source>
</evidence>
<dbReference type="PANTHER" id="PTHR43710:SF1">
    <property type="entry name" value="THIAMINE PYROPHOSPHATE ENZYME CENTRAL DOMAIN-CONTAINING PROTEIN"/>
    <property type="match status" value="1"/>
</dbReference>
<dbReference type="GO" id="GO:0005777">
    <property type="term" value="C:peroxisome"/>
    <property type="evidence" value="ECO:0007669"/>
    <property type="project" value="TreeGrafter"/>
</dbReference>
<comment type="caution">
    <text evidence="8">The sequence shown here is derived from an EMBL/GenBank/DDBJ whole genome shotgun (WGS) entry which is preliminary data.</text>
</comment>
<dbReference type="Proteomes" id="UP000695562">
    <property type="component" value="Unassembled WGS sequence"/>
</dbReference>
<dbReference type="PANTHER" id="PTHR43710">
    <property type="entry name" value="2-HYDROXYACYL-COA LYASE"/>
    <property type="match status" value="1"/>
</dbReference>
<dbReference type="InterPro" id="IPR029035">
    <property type="entry name" value="DHS-like_NAD/FAD-binding_dom"/>
</dbReference>
<evidence type="ECO:0000256" key="4">
    <source>
        <dbReference type="ARBA" id="ARBA00044454"/>
    </source>
</evidence>
<keyword evidence="9" id="KW-1185">Reference proteome</keyword>
<dbReference type="Gene3D" id="3.40.50.970">
    <property type="match status" value="2"/>
</dbReference>
<evidence type="ECO:0000259" key="6">
    <source>
        <dbReference type="Pfam" id="PF02775"/>
    </source>
</evidence>
<sequence>MFLEDYFQLSIVHLDQQEMKEIFNNISETSQRYVERLESTVFPNHNPNNSLKELALLGAGIGIPLALGYGIRQYILQKPKLKEKIPWSQLGNGGNIISRVLANQNIRFAFSLTDSDFKTLNESCTESKIKLIHMKDYNNAIVAAGGVYRMTGQIGVVFVHAGPEMLSMISGIINSNVEHIPLVIIGVSPILNKNSFDESLLSKYFKWSKTIHSINDITNSIENSFCESIEGTPGAVYLEIGEDLLLPENIAKEILEGHQKSRWYFNKLWSDFSQQFKYPSPESDICFHYPRLRLVDSPKTKQVEEILNLLLDAKYPLLFIGDQCLVSNSIQNKELNIDSLKLSIKLLGVPTYLTGFSKCLGGLDINNLIHDNIDYAVHQADLIITCGVTSPTFLEELKVNYMKTNVVSIEEFPTPSHSFKLELIKKLSCDPSAFLLHLGFLFPKVNSNKWKNWLYDLKEKDSIGHLIEEKKSMDKGDHLNPHMMARSLKDTFKKFERAPIIVSDVGVLGENLNAALGESIHSWIQQSKFYSHGSSIGLAIAAKLCYPDNDCWMIADEKSISKSVQEFETLSRYHLPINIIVGNHENSLHLLKDEMKEKLSQPNHQPQYQLQVNQQHNNQQHSSRTAFHKVMSAFGGKGFILSHSDAKKEDIEKTFCDAREKSLASQKPILINCWVDNQKSTLIPTNATGAGSM</sequence>
<evidence type="ECO:0000256" key="3">
    <source>
        <dbReference type="ARBA" id="ARBA00044451"/>
    </source>
</evidence>
<comment type="catalytic activity">
    <reaction evidence="4">
        <text>an (R)-2-hydroxy-long-chain-fatty acyl-CoA = a long-chain fatty aldehyde + formyl-CoA</text>
        <dbReference type="Rhea" id="RHEA:67444"/>
        <dbReference type="ChEBI" id="CHEBI:17176"/>
        <dbReference type="ChEBI" id="CHEBI:57376"/>
        <dbReference type="ChEBI" id="CHEBI:170012"/>
        <dbReference type="EC" id="4.1.2.63"/>
    </reaction>
    <physiologicalReaction direction="left-to-right" evidence="4">
        <dbReference type="Rhea" id="RHEA:67445"/>
    </physiologicalReaction>
</comment>
<dbReference type="Gene3D" id="3.40.50.1220">
    <property type="entry name" value="TPP-binding domain"/>
    <property type="match status" value="1"/>
</dbReference>
<evidence type="ECO:0000259" key="7">
    <source>
        <dbReference type="Pfam" id="PF02776"/>
    </source>
</evidence>
<dbReference type="InterPro" id="IPR011766">
    <property type="entry name" value="TPP_enzyme_TPP-bd"/>
</dbReference>
<dbReference type="GO" id="GO:0030976">
    <property type="term" value="F:thiamine pyrophosphate binding"/>
    <property type="evidence" value="ECO:0007669"/>
    <property type="project" value="InterPro"/>
</dbReference>
<dbReference type="OrthoDB" id="16262at2759"/>
<dbReference type="SUPFAM" id="SSF52467">
    <property type="entry name" value="DHS-like NAD/FAD-binding domain"/>
    <property type="match status" value="1"/>
</dbReference>
<dbReference type="InterPro" id="IPR029061">
    <property type="entry name" value="THDP-binding"/>
</dbReference>
<dbReference type="EMBL" id="AJWJ01000284">
    <property type="protein sequence ID" value="KAF2072399.1"/>
    <property type="molecule type" value="Genomic_DNA"/>
</dbReference>
<proteinExistence type="predicted"/>
<dbReference type="GO" id="GO:0106359">
    <property type="term" value="F:2-hydroxyacyl-CoA lyase activity"/>
    <property type="evidence" value="ECO:0007669"/>
    <property type="project" value="UniProtKB-EC"/>
</dbReference>
<gene>
    <name evidence="8" type="ORF">CYY_006291</name>
</gene>
<dbReference type="Pfam" id="PF02775">
    <property type="entry name" value="TPP_enzyme_C"/>
    <property type="match status" value="1"/>
</dbReference>
<dbReference type="InterPro" id="IPR045025">
    <property type="entry name" value="HACL1-like"/>
</dbReference>
<dbReference type="EC" id="4.1.2.63" evidence="5"/>
<dbReference type="InterPro" id="IPR012001">
    <property type="entry name" value="Thiamin_PyroP_enz_TPP-bd_dom"/>
</dbReference>
<comment type="catalytic activity">
    <reaction evidence="3">
        <text>a 2-hydroxy-3-methyl fatty acyl-CoA = a 2-methyl-branched fatty aldehyde + formyl-CoA</text>
        <dbReference type="Rhea" id="RHEA:25375"/>
        <dbReference type="ChEBI" id="CHEBI:49188"/>
        <dbReference type="ChEBI" id="CHEBI:57376"/>
        <dbReference type="ChEBI" id="CHEBI:58783"/>
        <dbReference type="EC" id="4.1.2.63"/>
    </reaction>
    <physiologicalReaction direction="left-to-right" evidence="3">
        <dbReference type="Rhea" id="RHEA:25376"/>
    </physiologicalReaction>
</comment>
<evidence type="ECO:0000313" key="9">
    <source>
        <dbReference type="Proteomes" id="UP000695562"/>
    </source>
</evidence>
<evidence type="ECO:0000256" key="5">
    <source>
        <dbReference type="ARBA" id="ARBA00044518"/>
    </source>
</evidence>
<dbReference type="SUPFAM" id="SSF52518">
    <property type="entry name" value="Thiamin diphosphate-binding fold (THDP-binding)"/>
    <property type="match status" value="2"/>
</dbReference>
<accession>A0A8J4PSE8</accession>
<dbReference type="GO" id="GO:0046872">
    <property type="term" value="F:metal ion binding"/>
    <property type="evidence" value="ECO:0007669"/>
    <property type="project" value="UniProtKB-KW"/>
</dbReference>
<protein>
    <recommendedName>
        <fullName evidence="5">2-hydroxyacyl-CoA lyase</fullName>
        <ecNumber evidence="5">4.1.2.63</ecNumber>
    </recommendedName>
</protein>
<name>A0A8J4PSE8_9MYCE</name>
<feature type="domain" description="Thiamine pyrophosphate enzyme N-terminal TPP-binding" evidence="7">
    <location>
        <begin position="92"/>
        <end position="192"/>
    </location>
</feature>
<organism evidence="8 9">
    <name type="scientific">Polysphondylium violaceum</name>
    <dbReference type="NCBI Taxonomy" id="133409"/>
    <lineage>
        <taxon>Eukaryota</taxon>
        <taxon>Amoebozoa</taxon>
        <taxon>Evosea</taxon>
        <taxon>Eumycetozoa</taxon>
        <taxon>Dictyostelia</taxon>
        <taxon>Dictyosteliales</taxon>
        <taxon>Dictyosteliaceae</taxon>
        <taxon>Polysphondylium</taxon>
    </lineage>
</organism>
<dbReference type="GO" id="GO:0001561">
    <property type="term" value="P:fatty acid alpha-oxidation"/>
    <property type="evidence" value="ECO:0007669"/>
    <property type="project" value="TreeGrafter"/>
</dbReference>
<evidence type="ECO:0000256" key="2">
    <source>
        <dbReference type="ARBA" id="ARBA00023052"/>
    </source>
</evidence>
<evidence type="ECO:0000313" key="8">
    <source>
        <dbReference type="EMBL" id="KAF2072399.1"/>
    </source>
</evidence>